<evidence type="ECO:0000256" key="3">
    <source>
        <dbReference type="ARBA" id="ARBA00023274"/>
    </source>
</evidence>
<keyword evidence="8" id="KW-1185">Reference proteome</keyword>
<reference evidence="7 8" key="1">
    <citation type="submission" date="2017-02" db="EMBL/GenBank/DDBJ databases">
        <authorList>
            <person name="Peterson S.W."/>
        </authorList>
    </citation>
    <scope>NUCLEOTIDE SEQUENCE [LARGE SCALE GENOMIC DNA]</scope>
    <source>
        <strain evidence="7 8">DSM 16080</strain>
    </source>
</reference>
<dbReference type="InterPro" id="IPR002677">
    <property type="entry name" value="Ribosomal_bL32"/>
</dbReference>
<dbReference type="Pfam" id="PF01783">
    <property type="entry name" value="Ribosomal_L32p"/>
    <property type="match status" value="1"/>
</dbReference>
<dbReference type="EMBL" id="FUYC01000001">
    <property type="protein sequence ID" value="SKA72436.1"/>
    <property type="molecule type" value="Genomic_DNA"/>
</dbReference>
<gene>
    <name evidence="5" type="primary">rpmF</name>
    <name evidence="7" type="ORF">SAMN02745704_00385</name>
</gene>
<evidence type="ECO:0000256" key="4">
    <source>
        <dbReference type="ARBA" id="ARBA00035178"/>
    </source>
</evidence>
<dbReference type="AlphaFoldDB" id="A0A1T4W5A1"/>
<sequence length="59" mass="6648">MALPKKKTSHSRKGMRRAHHKVDTPNVIYCECGEPSLPHRVCPSCGSYRGRQVLNQDDA</sequence>
<protein>
    <recommendedName>
        <fullName evidence="4 5">Large ribosomal subunit protein bL32</fullName>
    </recommendedName>
</protein>
<evidence type="ECO:0000256" key="1">
    <source>
        <dbReference type="ARBA" id="ARBA00008560"/>
    </source>
</evidence>
<dbReference type="InterPro" id="IPR044957">
    <property type="entry name" value="Ribosomal_bL32_bact"/>
</dbReference>
<dbReference type="STRING" id="1121449.SAMN02745704_00385"/>
<dbReference type="SUPFAM" id="SSF57829">
    <property type="entry name" value="Zn-binding ribosomal proteins"/>
    <property type="match status" value="1"/>
</dbReference>
<dbReference type="RefSeq" id="WP_078715953.1">
    <property type="nucleotide sequence ID" value="NZ_FUYC01000001.1"/>
</dbReference>
<dbReference type="OrthoDB" id="9801927at2"/>
<proteinExistence type="inferred from homology"/>
<evidence type="ECO:0000313" key="8">
    <source>
        <dbReference type="Proteomes" id="UP000190027"/>
    </source>
</evidence>
<dbReference type="NCBIfam" id="TIGR01031">
    <property type="entry name" value="rpmF_bact"/>
    <property type="match status" value="1"/>
</dbReference>
<keyword evidence="3 5" id="KW-0687">Ribonucleoprotein</keyword>
<feature type="region of interest" description="Disordered" evidence="6">
    <location>
        <begin position="1"/>
        <end position="20"/>
    </location>
</feature>
<dbReference type="HAMAP" id="MF_00340">
    <property type="entry name" value="Ribosomal_bL32"/>
    <property type="match status" value="1"/>
</dbReference>
<keyword evidence="2 5" id="KW-0689">Ribosomal protein</keyword>
<dbReference type="Gene3D" id="1.20.5.640">
    <property type="entry name" value="Single helix bin"/>
    <property type="match status" value="1"/>
</dbReference>
<accession>A0A1T4W5A1</accession>
<dbReference type="PANTHER" id="PTHR35534">
    <property type="entry name" value="50S RIBOSOMAL PROTEIN L32"/>
    <property type="match status" value="1"/>
</dbReference>
<dbReference type="PANTHER" id="PTHR35534:SF1">
    <property type="entry name" value="LARGE RIBOSOMAL SUBUNIT PROTEIN BL32"/>
    <property type="match status" value="1"/>
</dbReference>
<name>A0A1T4W5A1_9BACT</name>
<dbReference type="InterPro" id="IPR011332">
    <property type="entry name" value="Ribosomal_zn-bd"/>
</dbReference>
<dbReference type="GO" id="GO:0003735">
    <property type="term" value="F:structural constituent of ribosome"/>
    <property type="evidence" value="ECO:0007669"/>
    <property type="project" value="InterPro"/>
</dbReference>
<dbReference type="Proteomes" id="UP000190027">
    <property type="component" value="Unassembled WGS sequence"/>
</dbReference>
<dbReference type="GO" id="GO:0006412">
    <property type="term" value="P:translation"/>
    <property type="evidence" value="ECO:0007669"/>
    <property type="project" value="UniProtKB-UniRule"/>
</dbReference>
<evidence type="ECO:0000256" key="6">
    <source>
        <dbReference type="SAM" id="MobiDB-lite"/>
    </source>
</evidence>
<organism evidence="7 8">
    <name type="scientific">Paucidesulfovibrio gracilis DSM 16080</name>
    <dbReference type="NCBI Taxonomy" id="1121449"/>
    <lineage>
        <taxon>Bacteria</taxon>
        <taxon>Pseudomonadati</taxon>
        <taxon>Thermodesulfobacteriota</taxon>
        <taxon>Desulfovibrionia</taxon>
        <taxon>Desulfovibrionales</taxon>
        <taxon>Desulfovibrionaceae</taxon>
        <taxon>Paucidesulfovibrio</taxon>
    </lineage>
</organism>
<evidence type="ECO:0000256" key="2">
    <source>
        <dbReference type="ARBA" id="ARBA00022980"/>
    </source>
</evidence>
<evidence type="ECO:0000256" key="5">
    <source>
        <dbReference type="HAMAP-Rule" id="MF_00340"/>
    </source>
</evidence>
<dbReference type="GO" id="GO:0015934">
    <property type="term" value="C:large ribosomal subunit"/>
    <property type="evidence" value="ECO:0007669"/>
    <property type="project" value="InterPro"/>
</dbReference>
<comment type="similarity">
    <text evidence="1 5">Belongs to the bacterial ribosomal protein bL32 family.</text>
</comment>
<evidence type="ECO:0000313" key="7">
    <source>
        <dbReference type="EMBL" id="SKA72436.1"/>
    </source>
</evidence>